<name>A0A4P2QCF4_SORCE</name>
<evidence type="ECO:0000313" key="2">
    <source>
        <dbReference type="EMBL" id="AUX27008.1"/>
    </source>
</evidence>
<dbReference type="OrthoDB" id="10003807at2"/>
<proteinExistence type="predicted"/>
<organism evidence="2 3">
    <name type="scientific">Sorangium cellulosum</name>
    <name type="common">Polyangium cellulosum</name>
    <dbReference type="NCBI Taxonomy" id="56"/>
    <lineage>
        <taxon>Bacteria</taxon>
        <taxon>Pseudomonadati</taxon>
        <taxon>Myxococcota</taxon>
        <taxon>Polyangia</taxon>
        <taxon>Polyangiales</taxon>
        <taxon>Polyangiaceae</taxon>
        <taxon>Sorangium</taxon>
    </lineage>
</organism>
<accession>A0A4P2QCF4</accession>
<protein>
    <submittedName>
        <fullName evidence="2">Uncharacterized protein</fullName>
    </submittedName>
</protein>
<feature type="region of interest" description="Disordered" evidence="1">
    <location>
        <begin position="315"/>
        <end position="340"/>
    </location>
</feature>
<dbReference type="RefSeq" id="WP_129354997.1">
    <property type="nucleotide sequence ID" value="NZ_CP012670.1"/>
</dbReference>
<evidence type="ECO:0000256" key="1">
    <source>
        <dbReference type="SAM" id="MobiDB-lite"/>
    </source>
</evidence>
<dbReference type="Proteomes" id="UP000295781">
    <property type="component" value="Chromosome"/>
</dbReference>
<reference evidence="2 3" key="1">
    <citation type="submission" date="2015-09" db="EMBL/GenBank/DDBJ databases">
        <title>Sorangium comparison.</title>
        <authorList>
            <person name="Zaburannyi N."/>
            <person name="Bunk B."/>
            <person name="Overmann J."/>
            <person name="Mueller R."/>
        </authorList>
    </citation>
    <scope>NUCLEOTIDE SEQUENCE [LARGE SCALE GENOMIC DNA]</scope>
    <source>
        <strain evidence="2 3">So ceGT47</strain>
    </source>
</reference>
<evidence type="ECO:0000313" key="3">
    <source>
        <dbReference type="Proteomes" id="UP000295781"/>
    </source>
</evidence>
<gene>
    <name evidence="2" type="ORF">SOCEGT47_075810</name>
</gene>
<dbReference type="EMBL" id="CP012670">
    <property type="protein sequence ID" value="AUX27008.1"/>
    <property type="molecule type" value="Genomic_DNA"/>
</dbReference>
<sequence>MVNVFLFKHCLRGYKTPGRFPFIVEGRALRRIGSAYITEPSLRRIVYVDGYGANTPGPNIDPFVLSEVLPWILSFCNINKQDDEFLARPVGAFDAVSPRKILPKSVNVGDVIVFGDLLPRRIIAIDTVLCVGRQPVELPQDGGQFVLRSRFNAYWKQFGGAYGAMTWNQFKNLPEFKWNLADTLDKHETISELGYERPTSHHRARLPTHLQILGRRGETVGGAVDTLLSDFLGGRGFDFIPLADSPPHAMRGMRKVEEWPGLFIRPWDGAQAVHRAGRLKVARLDCGLGESLLRLIFEEARELVVGPLRWLQPTAPVTPPRRGSVASQLPKGRAKRGRRG</sequence>
<dbReference type="AlphaFoldDB" id="A0A4P2QCF4"/>